<dbReference type="Proteomes" id="UP000561045">
    <property type="component" value="Unassembled WGS sequence"/>
</dbReference>
<reference evidence="11 12" key="1">
    <citation type="submission" date="2020-08" db="EMBL/GenBank/DDBJ databases">
        <title>Genomic Encyclopedia of Type Strains, Phase IV (KMG-IV): sequencing the most valuable type-strain genomes for metagenomic binning, comparative biology and taxonomic classification.</title>
        <authorList>
            <person name="Goeker M."/>
        </authorList>
    </citation>
    <scope>NUCLEOTIDE SEQUENCE [LARGE SCALE GENOMIC DNA]</scope>
    <source>
        <strain evidence="11 12">DSM 106739</strain>
    </source>
</reference>
<dbReference type="InterPro" id="IPR036640">
    <property type="entry name" value="ABC1_TM_sf"/>
</dbReference>
<dbReference type="InterPro" id="IPR011527">
    <property type="entry name" value="ABC1_TM_dom"/>
</dbReference>
<keyword evidence="6 8" id="KW-1133">Transmembrane helix</keyword>
<evidence type="ECO:0000256" key="6">
    <source>
        <dbReference type="ARBA" id="ARBA00022989"/>
    </source>
</evidence>
<evidence type="ECO:0000313" key="12">
    <source>
        <dbReference type="Proteomes" id="UP000561045"/>
    </source>
</evidence>
<comment type="caution">
    <text evidence="11">The sequence shown here is derived from an EMBL/GenBank/DDBJ whole genome shotgun (WGS) entry which is preliminary data.</text>
</comment>
<dbReference type="InterPro" id="IPR027417">
    <property type="entry name" value="P-loop_NTPase"/>
</dbReference>
<keyword evidence="5 11" id="KW-0067">ATP-binding</keyword>
<dbReference type="RefSeq" id="WP_207064460.1">
    <property type="nucleotide sequence ID" value="NZ_BAABLE010000005.1"/>
</dbReference>
<keyword evidence="12" id="KW-1185">Reference proteome</keyword>
<evidence type="ECO:0000256" key="5">
    <source>
        <dbReference type="ARBA" id="ARBA00022840"/>
    </source>
</evidence>
<dbReference type="GO" id="GO:0090374">
    <property type="term" value="P:oligopeptide export from mitochondrion"/>
    <property type="evidence" value="ECO:0007669"/>
    <property type="project" value="TreeGrafter"/>
</dbReference>
<dbReference type="PROSITE" id="PS00211">
    <property type="entry name" value="ABC_TRANSPORTER_1"/>
    <property type="match status" value="1"/>
</dbReference>
<dbReference type="PANTHER" id="PTHR43394:SF1">
    <property type="entry name" value="ATP-BINDING CASSETTE SUB-FAMILY B MEMBER 10, MITOCHONDRIAL"/>
    <property type="match status" value="1"/>
</dbReference>
<dbReference type="SMART" id="SM00382">
    <property type="entry name" value="AAA"/>
    <property type="match status" value="1"/>
</dbReference>
<gene>
    <name evidence="11" type="ORF">GGR36_003108</name>
</gene>
<evidence type="ECO:0000256" key="7">
    <source>
        <dbReference type="ARBA" id="ARBA00023136"/>
    </source>
</evidence>
<dbReference type="Gene3D" id="1.20.1560.10">
    <property type="entry name" value="ABC transporter type 1, transmembrane domain"/>
    <property type="match status" value="1"/>
</dbReference>
<dbReference type="InterPro" id="IPR017871">
    <property type="entry name" value="ABC_transporter-like_CS"/>
</dbReference>
<keyword evidence="3 8" id="KW-0812">Transmembrane</keyword>
<dbReference type="InterPro" id="IPR003593">
    <property type="entry name" value="AAA+_ATPase"/>
</dbReference>
<dbReference type="GO" id="GO:0015421">
    <property type="term" value="F:ABC-type oligopeptide transporter activity"/>
    <property type="evidence" value="ECO:0007669"/>
    <property type="project" value="TreeGrafter"/>
</dbReference>
<evidence type="ECO:0000259" key="10">
    <source>
        <dbReference type="PROSITE" id="PS50929"/>
    </source>
</evidence>
<keyword evidence="7 8" id="KW-0472">Membrane</keyword>
<evidence type="ECO:0000313" key="11">
    <source>
        <dbReference type="EMBL" id="MBB4013762.1"/>
    </source>
</evidence>
<evidence type="ECO:0000256" key="4">
    <source>
        <dbReference type="ARBA" id="ARBA00022741"/>
    </source>
</evidence>
<feature type="domain" description="ABC transporter" evidence="9">
    <location>
        <begin position="339"/>
        <end position="575"/>
    </location>
</feature>
<evidence type="ECO:0000256" key="2">
    <source>
        <dbReference type="ARBA" id="ARBA00022475"/>
    </source>
</evidence>
<feature type="transmembrane region" description="Helical" evidence="8">
    <location>
        <begin position="276"/>
        <end position="297"/>
    </location>
</feature>
<keyword evidence="4" id="KW-0547">Nucleotide-binding</keyword>
<evidence type="ECO:0000256" key="1">
    <source>
        <dbReference type="ARBA" id="ARBA00004651"/>
    </source>
</evidence>
<feature type="transmembrane region" description="Helical" evidence="8">
    <location>
        <begin position="63"/>
        <end position="82"/>
    </location>
</feature>
<dbReference type="PROSITE" id="PS50893">
    <property type="entry name" value="ABC_TRANSPORTER_2"/>
    <property type="match status" value="1"/>
</dbReference>
<dbReference type="PANTHER" id="PTHR43394">
    <property type="entry name" value="ATP-DEPENDENT PERMEASE MDL1, MITOCHONDRIAL"/>
    <property type="match status" value="1"/>
</dbReference>
<feature type="transmembrane region" description="Helical" evidence="8">
    <location>
        <begin position="21"/>
        <end position="43"/>
    </location>
</feature>
<evidence type="ECO:0000259" key="9">
    <source>
        <dbReference type="PROSITE" id="PS50893"/>
    </source>
</evidence>
<feature type="transmembrane region" description="Helical" evidence="8">
    <location>
        <begin position="245"/>
        <end position="264"/>
    </location>
</feature>
<feature type="transmembrane region" description="Helical" evidence="8">
    <location>
        <begin position="162"/>
        <end position="181"/>
    </location>
</feature>
<name>A0A840BQ06_9RHOO</name>
<dbReference type="GO" id="GO:0005524">
    <property type="term" value="F:ATP binding"/>
    <property type="evidence" value="ECO:0007669"/>
    <property type="project" value="UniProtKB-KW"/>
</dbReference>
<dbReference type="CDD" id="cd18575">
    <property type="entry name" value="ABC_6TM_bac_exporter_ABCB8_10_like"/>
    <property type="match status" value="1"/>
</dbReference>
<dbReference type="CDD" id="cd03249">
    <property type="entry name" value="ABC_MTABC3_MDL1_MDL2"/>
    <property type="match status" value="1"/>
</dbReference>
<comment type="subcellular location">
    <subcellularLocation>
        <location evidence="1">Cell membrane</location>
        <topology evidence="1">Multi-pass membrane protein</topology>
    </subcellularLocation>
</comment>
<dbReference type="GO" id="GO:0005886">
    <property type="term" value="C:plasma membrane"/>
    <property type="evidence" value="ECO:0007669"/>
    <property type="project" value="UniProtKB-SubCell"/>
</dbReference>
<dbReference type="Gene3D" id="3.40.50.300">
    <property type="entry name" value="P-loop containing nucleotide triphosphate hydrolases"/>
    <property type="match status" value="1"/>
</dbReference>
<evidence type="ECO:0000256" key="3">
    <source>
        <dbReference type="ARBA" id="ARBA00022692"/>
    </source>
</evidence>
<dbReference type="AlphaFoldDB" id="A0A840BQ06"/>
<dbReference type="InterPro" id="IPR011918">
    <property type="entry name" value="ABC_MsbA_ATP-bd"/>
</dbReference>
<dbReference type="InterPro" id="IPR003439">
    <property type="entry name" value="ABC_transporter-like_ATP-bd"/>
</dbReference>
<sequence>MSQAPTVRSILIDLLRPYRGRIAIAAVALVLAASAMLGVGQGLRAVIDRGFSAGDPAWLDRALAAMFGVIALLAAATWLRFYNVSWLGERVTADLRRKVFDHLLTLPPSWFESGRTGDVISRLTSDTTQLENVIGSSVSIALRNALLLIGGLAMLFTTSTKLTLLVIAGVPLVVAPIVLFGRRVRSLAKESQDRVAELGNRIDETIHEIRIVQAYGHEAADRADFADRVERGFGTARRRIAARSALIVAVMVLVFGAIAFILWIGGHDVLAGRLSAGQLSAFVFYAAMVAGSVGALSEVWGDLQRARGATERLMELLATQPAIAAPSNPATLPTARGDVRFEGVGFRYPTRPDTPALDDFSLDVAPGETVALVGPSGAGKTTVFQLLLRFYDPQAGRIRIDGVALDAADPQAVRERIALVPQEPVIFAASVLENVRYGRPQASLADVKAACAAAFADEFIDKLPQGYDTDLGERGVKLSGGQRQRIAIARAILADRPLLLLDEATSALDAESERVVQAALEHLMRGRTTLVIAHRLATVQEADRIVVMEHGRIVEVGTHAALMAADGLYARLARLQFTA</sequence>
<dbReference type="GO" id="GO:0016887">
    <property type="term" value="F:ATP hydrolysis activity"/>
    <property type="evidence" value="ECO:0007669"/>
    <property type="project" value="InterPro"/>
</dbReference>
<evidence type="ECO:0000256" key="8">
    <source>
        <dbReference type="SAM" id="Phobius"/>
    </source>
</evidence>
<dbReference type="SUPFAM" id="SSF52540">
    <property type="entry name" value="P-loop containing nucleoside triphosphate hydrolases"/>
    <property type="match status" value="1"/>
</dbReference>
<feature type="domain" description="ABC transmembrane type-1" evidence="10">
    <location>
        <begin position="23"/>
        <end position="305"/>
    </location>
</feature>
<keyword evidence="2" id="KW-1003">Cell membrane</keyword>
<dbReference type="FunFam" id="3.40.50.300:FF:000218">
    <property type="entry name" value="Multidrug ABC transporter ATP-binding protein"/>
    <property type="match status" value="1"/>
</dbReference>
<dbReference type="EMBL" id="JACIET010000002">
    <property type="protein sequence ID" value="MBB4013762.1"/>
    <property type="molecule type" value="Genomic_DNA"/>
</dbReference>
<proteinExistence type="predicted"/>
<dbReference type="Pfam" id="PF00664">
    <property type="entry name" value="ABC_membrane"/>
    <property type="match status" value="1"/>
</dbReference>
<dbReference type="PROSITE" id="PS50929">
    <property type="entry name" value="ABC_TM1F"/>
    <property type="match status" value="1"/>
</dbReference>
<protein>
    <submittedName>
        <fullName evidence="11">ATP-binding cassette subfamily B protein</fullName>
    </submittedName>
</protein>
<dbReference type="SUPFAM" id="SSF90123">
    <property type="entry name" value="ABC transporter transmembrane region"/>
    <property type="match status" value="1"/>
</dbReference>
<feature type="transmembrane region" description="Helical" evidence="8">
    <location>
        <begin position="133"/>
        <end position="156"/>
    </location>
</feature>
<organism evidence="11 12">
    <name type="scientific">Niveibacterium umoris</name>
    <dbReference type="NCBI Taxonomy" id="1193620"/>
    <lineage>
        <taxon>Bacteria</taxon>
        <taxon>Pseudomonadati</taxon>
        <taxon>Pseudomonadota</taxon>
        <taxon>Betaproteobacteria</taxon>
        <taxon>Rhodocyclales</taxon>
        <taxon>Rhodocyclaceae</taxon>
        <taxon>Niveibacterium</taxon>
    </lineage>
</organism>
<dbReference type="InterPro" id="IPR039421">
    <property type="entry name" value="Type_1_exporter"/>
</dbReference>
<dbReference type="NCBIfam" id="TIGR02204">
    <property type="entry name" value="MsbA_rel"/>
    <property type="match status" value="1"/>
</dbReference>
<dbReference type="Pfam" id="PF00005">
    <property type="entry name" value="ABC_tran"/>
    <property type="match status" value="1"/>
</dbReference>
<accession>A0A840BQ06</accession>